<dbReference type="FunCoup" id="A0A6P3Z3H6">
    <property type="interactions" value="298"/>
</dbReference>
<dbReference type="PANTHER" id="PTHR34788:SF4">
    <property type="entry name" value="F15I1.22"/>
    <property type="match status" value="1"/>
</dbReference>
<organism evidence="1 2">
    <name type="scientific">Ziziphus jujuba</name>
    <name type="common">Chinese jujube</name>
    <name type="synonym">Ziziphus sativa</name>
    <dbReference type="NCBI Taxonomy" id="326968"/>
    <lineage>
        <taxon>Eukaryota</taxon>
        <taxon>Viridiplantae</taxon>
        <taxon>Streptophyta</taxon>
        <taxon>Embryophyta</taxon>
        <taxon>Tracheophyta</taxon>
        <taxon>Spermatophyta</taxon>
        <taxon>Magnoliopsida</taxon>
        <taxon>eudicotyledons</taxon>
        <taxon>Gunneridae</taxon>
        <taxon>Pentapetalae</taxon>
        <taxon>rosids</taxon>
        <taxon>fabids</taxon>
        <taxon>Rosales</taxon>
        <taxon>Rhamnaceae</taxon>
        <taxon>Paliureae</taxon>
        <taxon>Ziziphus</taxon>
    </lineage>
</organism>
<dbReference type="InParanoid" id="A0A6P3Z3H6"/>
<keyword evidence="1" id="KW-1185">Reference proteome</keyword>
<dbReference type="KEGG" id="zju:107406823"/>
<dbReference type="PANTHER" id="PTHR34788">
    <property type="entry name" value="F15I1.22"/>
    <property type="match status" value="1"/>
</dbReference>
<evidence type="ECO:0000313" key="2">
    <source>
        <dbReference type="RefSeq" id="XP_015869513.3"/>
    </source>
</evidence>
<dbReference type="Proteomes" id="UP001652623">
    <property type="component" value="Chromosome 1"/>
</dbReference>
<gene>
    <name evidence="2" type="primary">LOC107406823</name>
</gene>
<dbReference type="RefSeq" id="XP_015869513.3">
    <property type="nucleotide sequence ID" value="XM_016014027.4"/>
</dbReference>
<protein>
    <submittedName>
        <fullName evidence="2">Uncharacterized protein LOC107406823</fullName>
    </submittedName>
</protein>
<evidence type="ECO:0000313" key="1">
    <source>
        <dbReference type="Proteomes" id="UP001652623"/>
    </source>
</evidence>
<accession>A0A6P3Z3H6</accession>
<dbReference type="GeneID" id="107406823"/>
<reference evidence="2" key="2">
    <citation type="submission" date="2025-08" db="UniProtKB">
        <authorList>
            <consortium name="RefSeq"/>
        </authorList>
    </citation>
    <scope>IDENTIFICATION</scope>
    <source>
        <tissue evidence="2">Seedling</tissue>
    </source>
</reference>
<reference evidence="1" key="1">
    <citation type="submission" date="2025-05" db="UniProtKB">
        <authorList>
            <consortium name="RefSeq"/>
        </authorList>
    </citation>
    <scope>NUCLEOTIDE SEQUENCE [LARGE SCALE GENOMIC DNA]</scope>
</reference>
<dbReference type="AlphaFoldDB" id="A0A6P3Z3H6"/>
<name>A0A6P3Z3H6_ZIZJJ</name>
<sequence length="129" mass="15040">MAQDQELHGQNLALTNPNRRVVRRTIPLRRRRVPAIRLGGKRPGRVVGLIGILRRIKVRWLKLRYLYMLRKLREYYRKTVKELKEASATIEAFQQRALLETSFALPVMGVSFNNYPAVAASDRPRTLIM</sequence>
<proteinExistence type="predicted"/>